<feature type="compositionally biased region" description="Pro residues" evidence="1">
    <location>
        <begin position="220"/>
        <end position="230"/>
    </location>
</feature>
<dbReference type="EMBL" id="CADCTG010000027">
    <property type="protein sequence ID" value="CAA9214199.1"/>
    <property type="molecule type" value="Genomic_DNA"/>
</dbReference>
<organism evidence="2">
    <name type="scientific">uncultured Acetobacteraceae bacterium</name>
    <dbReference type="NCBI Taxonomy" id="169975"/>
    <lineage>
        <taxon>Bacteria</taxon>
        <taxon>Pseudomonadati</taxon>
        <taxon>Pseudomonadota</taxon>
        <taxon>Alphaproteobacteria</taxon>
        <taxon>Acetobacterales</taxon>
        <taxon>Acetobacteraceae</taxon>
        <taxon>environmental samples</taxon>
    </lineage>
</organism>
<feature type="region of interest" description="Disordered" evidence="1">
    <location>
        <begin position="155"/>
        <end position="240"/>
    </location>
</feature>
<proteinExistence type="predicted"/>
<feature type="compositionally biased region" description="Basic residues" evidence="1">
    <location>
        <begin position="181"/>
        <end position="196"/>
    </location>
</feature>
<feature type="non-terminal residue" evidence="2">
    <location>
        <position position="251"/>
    </location>
</feature>
<name>A0A6J4H3U8_9PROT</name>
<feature type="region of interest" description="Disordered" evidence="1">
    <location>
        <begin position="12"/>
        <end position="59"/>
    </location>
</feature>
<accession>A0A6J4H3U8</accession>
<feature type="compositionally biased region" description="Basic and acidic residues" evidence="1">
    <location>
        <begin position="157"/>
        <end position="176"/>
    </location>
</feature>
<gene>
    <name evidence="2" type="ORF">AVDCRST_MAG08-303</name>
</gene>
<feature type="compositionally biased region" description="Basic residues" evidence="1">
    <location>
        <begin position="21"/>
        <end position="33"/>
    </location>
</feature>
<sequence length="251" mass="27380">GRRIRTDLVCRRPAGGGAERGRRRRLLRHHPRPGVRGPALGRGQRLQHRGPAARHAGQRLGVAARLPPLRGRAAAHHAPDQPRRRLGGRLAAPGDLRARLRRAAALAAAGGHSCLRLRTRAGHGAAPLGGGRARDHAGRAGRAFRLRRLLRRRRRHHDDGGVERARPRRREGDECGAHPAGQRRQRRGRALLRGRRPGALAGNGGHAGRGRHRRLLGRPPRAPRAGPAPAPVRDRLRRGDHGRVLLADMGV</sequence>
<feature type="non-terminal residue" evidence="2">
    <location>
        <position position="1"/>
    </location>
</feature>
<evidence type="ECO:0000313" key="2">
    <source>
        <dbReference type="EMBL" id="CAA9214199.1"/>
    </source>
</evidence>
<protein>
    <submittedName>
        <fullName evidence="2">Uncharacterized UPF0721 integral membrane protein</fullName>
    </submittedName>
</protein>
<dbReference type="AlphaFoldDB" id="A0A6J4H3U8"/>
<evidence type="ECO:0000256" key="1">
    <source>
        <dbReference type="SAM" id="MobiDB-lite"/>
    </source>
</evidence>
<reference evidence="2" key="1">
    <citation type="submission" date="2020-02" db="EMBL/GenBank/DDBJ databases">
        <authorList>
            <person name="Meier V. D."/>
        </authorList>
    </citation>
    <scope>NUCLEOTIDE SEQUENCE</scope>
    <source>
        <strain evidence="2">AVDCRST_MAG08</strain>
    </source>
</reference>